<dbReference type="PRINTS" id="PR01038">
    <property type="entry name" value="TRNASYNTHARG"/>
</dbReference>
<dbReference type="GO" id="GO:0016874">
    <property type="term" value="F:ligase activity"/>
    <property type="evidence" value="ECO:0007669"/>
    <property type="project" value="UniProtKB-KW"/>
</dbReference>
<proteinExistence type="inferred from homology"/>
<dbReference type="Proteomes" id="UP001500307">
    <property type="component" value="Unassembled WGS sequence"/>
</dbReference>
<feature type="domain" description="DALR anticodon binding" evidence="11">
    <location>
        <begin position="430"/>
        <end position="555"/>
    </location>
</feature>
<dbReference type="NCBIfam" id="TIGR00456">
    <property type="entry name" value="argS"/>
    <property type="match status" value="1"/>
</dbReference>
<keyword evidence="2 9" id="KW-0963">Cytoplasm</keyword>
<reference evidence="14" key="1">
    <citation type="journal article" date="2019" name="Int. J. Syst. Evol. Microbiol.">
        <title>The Global Catalogue of Microorganisms (GCM) 10K type strain sequencing project: providing services to taxonomists for standard genome sequencing and annotation.</title>
        <authorList>
            <consortium name="The Broad Institute Genomics Platform"/>
            <consortium name="The Broad Institute Genome Sequencing Center for Infectious Disease"/>
            <person name="Wu L."/>
            <person name="Ma J."/>
        </authorList>
    </citation>
    <scope>NUCLEOTIDE SEQUENCE [LARGE SCALE GENOMIC DNA]</scope>
    <source>
        <strain evidence="14">JCM 3175</strain>
    </source>
</reference>
<dbReference type="InterPro" id="IPR009080">
    <property type="entry name" value="tRNAsynth_Ia_anticodon-bd"/>
</dbReference>
<organism evidence="13 14">
    <name type="scientific">Micromonospora coerulea</name>
    <dbReference type="NCBI Taxonomy" id="47856"/>
    <lineage>
        <taxon>Bacteria</taxon>
        <taxon>Bacillati</taxon>
        <taxon>Actinomycetota</taxon>
        <taxon>Actinomycetes</taxon>
        <taxon>Micromonosporales</taxon>
        <taxon>Micromonosporaceae</taxon>
        <taxon>Micromonospora</taxon>
    </lineage>
</organism>
<dbReference type="Gene3D" id="3.30.1360.70">
    <property type="entry name" value="Arginyl tRNA synthetase N-terminal domain"/>
    <property type="match status" value="1"/>
</dbReference>
<feature type="domain" description="Arginyl tRNA synthetase N-terminal" evidence="12">
    <location>
        <begin position="4"/>
        <end position="93"/>
    </location>
</feature>
<dbReference type="Gene3D" id="1.10.730.10">
    <property type="entry name" value="Isoleucyl-tRNA Synthetase, Domain 1"/>
    <property type="match status" value="1"/>
</dbReference>
<dbReference type="PROSITE" id="PS00178">
    <property type="entry name" value="AA_TRNA_LIGASE_I"/>
    <property type="match status" value="1"/>
</dbReference>
<dbReference type="InterPro" id="IPR035684">
    <property type="entry name" value="ArgRS_core"/>
</dbReference>
<comment type="subunit">
    <text evidence="9">Monomer.</text>
</comment>
<evidence type="ECO:0000256" key="6">
    <source>
        <dbReference type="ARBA" id="ARBA00022917"/>
    </source>
</evidence>
<gene>
    <name evidence="13" type="primary">argS_1</name>
    <name evidence="9" type="synonym">argS</name>
    <name evidence="13" type="ORF">GCM10023176_46460</name>
</gene>
<evidence type="ECO:0000256" key="10">
    <source>
        <dbReference type="RuleBase" id="RU363038"/>
    </source>
</evidence>
<dbReference type="SUPFAM" id="SSF55190">
    <property type="entry name" value="Arginyl-tRNA synthetase (ArgRS), N-terminal 'additional' domain"/>
    <property type="match status" value="1"/>
</dbReference>
<dbReference type="InterPro" id="IPR001278">
    <property type="entry name" value="Arg-tRNA-ligase"/>
</dbReference>
<evidence type="ECO:0000256" key="3">
    <source>
        <dbReference type="ARBA" id="ARBA00022598"/>
    </source>
</evidence>
<protein>
    <recommendedName>
        <fullName evidence="9">Arginine--tRNA ligase</fullName>
        <ecNumber evidence="9">6.1.1.19</ecNumber>
    </recommendedName>
    <alternativeName>
        <fullName evidence="9">Arginyl-tRNA synthetase</fullName>
        <shortName evidence="9">ArgRS</shortName>
    </alternativeName>
</protein>
<dbReference type="Gene3D" id="3.40.50.620">
    <property type="entry name" value="HUPs"/>
    <property type="match status" value="1"/>
</dbReference>
<dbReference type="InterPro" id="IPR001412">
    <property type="entry name" value="aa-tRNA-synth_I_CS"/>
</dbReference>
<comment type="similarity">
    <text evidence="1 9 10">Belongs to the class-I aminoacyl-tRNA synthetase family.</text>
</comment>
<accession>A0ABP8SWT8</accession>
<evidence type="ECO:0000256" key="2">
    <source>
        <dbReference type="ARBA" id="ARBA00022490"/>
    </source>
</evidence>
<keyword evidence="7 9" id="KW-0030">Aminoacyl-tRNA synthetase</keyword>
<evidence type="ECO:0000256" key="1">
    <source>
        <dbReference type="ARBA" id="ARBA00005594"/>
    </source>
</evidence>
<evidence type="ECO:0000256" key="4">
    <source>
        <dbReference type="ARBA" id="ARBA00022741"/>
    </source>
</evidence>
<dbReference type="InterPro" id="IPR014729">
    <property type="entry name" value="Rossmann-like_a/b/a_fold"/>
</dbReference>
<evidence type="ECO:0000256" key="8">
    <source>
        <dbReference type="ARBA" id="ARBA00049339"/>
    </source>
</evidence>
<dbReference type="InterPro" id="IPR005148">
    <property type="entry name" value="Arg-tRNA-synth_N"/>
</dbReference>
<sequence>MTPAELAEVVLSAAHAVFTDRGLDSSALPAQTVVERPRNPEHGDYASTLALQLSKKVGVPPRELAAALAEQLGQAPGIKSVEIAGPGFLNIRLDAAAAGQLAKVIVESGPEYGRSDTLAGQKINLEFVSANPTGPVHIGGVRWAAVGDALSRLLRATGAEVGTEYYFNDAGSQIDRFARSLLAAAKGEPAPEDGYGGAYLAEIAAEVVKRRPAVLELDDAAAQEVFRAEGVQLMFTEIRSSLRDFGVEFDTYFNEKDLHDRGELDQALARLREQGHVFEAEGATWLRTTDFGDDKDRVLRKSNGEWTYFAADCAYYLDKRERGFERVVIMLGADHHGYLGRMKAMAACFGDDPERNLEILIGQLVNLVRDGAPVRMSKRAGTVVTLEDLVDAIGVDAARYALARYSADSPIDIDVELWTRAKNDNPVYYVQYVGARTAGVARQAAEVGLTRGAPEDFRPELLAHEKEHELLKALAGFPAVVATAAELRQPHRLAHYLERDVAPAFHRFYDQCRVTPQGDEEITDTHRARLWLNDATRVVIANGLRLLGVSAPERM</sequence>
<dbReference type="SMART" id="SM00836">
    <property type="entry name" value="DALR_1"/>
    <property type="match status" value="1"/>
</dbReference>
<dbReference type="Pfam" id="PF03485">
    <property type="entry name" value="Arg_tRNA_synt_N"/>
    <property type="match status" value="1"/>
</dbReference>
<feature type="short sequence motif" description="'HIGH' region" evidence="9">
    <location>
        <begin position="130"/>
        <end position="140"/>
    </location>
</feature>
<dbReference type="EC" id="6.1.1.19" evidence="9"/>
<evidence type="ECO:0000313" key="13">
    <source>
        <dbReference type="EMBL" id="GAA4576001.1"/>
    </source>
</evidence>
<dbReference type="SMART" id="SM01016">
    <property type="entry name" value="Arg_tRNA_synt_N"/>
    <property type="match status" value="1"/>
</dbReference>
<dbReference type="SUPFAM" id="SSF47323">
    <property type="entry name" value="Anticodon-binding domain of a subclass of class I aminoacyl-tRNA synthetases"/>
    <property type="match status" value="1"/>
</dbReference>
<dbReference type="HAMAP" id="MF_00123">
    <property type="entry name" value="Arg_tRNA_synth"/>
    <property type="match status" value="1"/>
</dbReference>
<comment type="caution">
    <text evidence="13">The sequence shown here is derived from an EMBL/GenBank/DDBJ whole genome shotgun (WGS) entry which is preliminary data.</text>
</comment>
<evidence type="ECO:0000256" key="5">
    <source>
        <dbReference type="ARBA" id="ARBA00022840"/>
    </source>
</evidence>
<dbReference type="EMBL" id="BAABGU010000029">
    <property type="protein sequence ID" value="GAA4576001.1"/>
    <property type="molecule type" value="Genomic_DNA"/>
</dbReference>
<dbReference type="SUPFAM" id="SSF52374">
    <property type="entry name" value="Nucleotidylyl transferase"/>
    <property type="match status" value="1"/>
</dbReference>
<comment type="catalytic activity">
    <reaction evidence="8 9">
        <text>tRNA(Arg) + L-arginine + ATP = L-arginyl-tRNA(Arg) + AMP + diphosphate</text>
        <dbReference type="Rhea" id="RHEA:20301"/>
        <dbReference type="Rhea" id="RHEA-COMP:9658"/>
        <dbReference type="Rhea" id="RHEA-COMP:9673"/>
        <dbReference type="ChEBI" id="CHEBI:30616"/>
        <dbReference type="ChEBI" id="CHEBI:32682"/>
        <dbReference type="ChEBI" id="CHEBI:33019"/>
        <dbReference type="ChEBI" id="CHEBI:78442"/>
        <dbReference type="ChEBI" id="CHEBI:78513"/>
        <dbReference type="ChEBI" id="CHEBI:456215"/>
        <dbReference type="EC" id="6.1.1.19"/>
    </reaction>
</comment>
<keyword evidence="14" id="KW-1185">Reference proteome</keyword>
<keyword evidence="5 9" id="KW-0067">ATP-binding</keyword>
<dbReference type="PANTHER" id="PTHR11956">
    <property type="entry name" value="ARGINYL-TRNA SYNTHETASE"/>
    <property type="match status" value="1"/>
</dbReference>
<keyword evidence="4 9" id="KW-0547">Nucleotide-binding</keyword>
<comment type="subcellular location">
    <subcellularLocation>
        <location evidence="9">Cytoplasm</location>
    </subcellularLocation>
</comment>
<dbReference type="InterPro" id="IPR036695">
    <property type="entry name" value="Arg-tRNA-synth_N_sf"/>
</dbReference>
<name>A0ABP8SWT8_9ACTN</name>
<evidence type="ECO:0000259" key="12">
    <source>
        <dbReference type="SMART" id="SM01016"/>
    </source>
</evidence>
<evidence type="ECO:0000313" key="14">
    <source>
        <dbReference type="Proteomes" id="UP001500307"/>
    </source>
</evidence>
<dbReference type="PANTHER" id="PTHR11956:SF5">
    <property type="entry name" value="ARGININE--TRNA LIGASE, CYTOPLASMIC"/>
    <property type="match status" value="1"/>
</dbReference>
<evidence type="ECO:0000256" key="7">
    <source>
        <dbReference type="ARBA" id="ARBA00023146"/>
    </source>
</evidence>
<keyword evidence="3 9" id="KW-0436">Ligase</keyword>
<keyword evidence="6 9" id="KW-0648">Protein biosynthesis</keyword>
<evidence type="ECO:0000256" key="9">
    <source>
        <dbReference type="HAMAP-Rule" id="MF_00123"/>
    </source>
</evidence>
<dbReference type="Pfam" id="PF05746">
    <property type="entry name" value="DALR_1"/>
    <property type="match status" value="1"/>
</dbReference>
<dbReference type="RefSeq" id="WP_346122783.1">
    <property type="nucleotide sequence ID" value="NZ_BAABGU010000029.1"/>
</dbReference>
<dbReference type="CDD" id="cd00671">
    <property type="entry name" value="ArgRS_core"/>
    <property type="match status" value="1"/>
</dbReference>
<evidence type="ECO:0000259" key="11">
    <source>
        <dbReference type="SMART" id="SM00836"/>
    </source>
</evidence>
<dbReference type="Pfam" id="PF00750">
    <property type="entry name" value="tRNA-synt_1d"/>
    <property type="match status" value="1"/>
</dbReference>
<dbReference type="InterPro" id="IPR008909">
    <property type="entry name" value="DALR_anticod-bd"/>
</dbReference>